<dbReference type="Proteomes" id="UP000006050">
    <property type="component" value="Chromosome"/>
</dbReference>
<sequence length="101" mass="12021">MIFKVKFLPASKGDIDEIFSWYEKQNKIAAKKFLIGLRSKLKYIQKHPLHCQVVYKGIRSILIDKFPYQIHFLVEEDTSLIIVFSITHTSRDPEVWKKRLK</sequence>
<protein>
    <submittedName>
        <fullName evidence="2">Plasmid stabilization system protein</fullName>
    </submittedName>
</protein>
<dbReference type="KEGG" id="bbd:Belba_1628"/>
<reference evidence="3" key="1">
    <citation type="submission" date="2012-06" db="EMBL/GenBank/DDBJ databases">
        <title>The complete genome of Belliella baltica DSM 15883.</title>
        <authorList>
            <person name="Lucas S."/>
            <person name="Copeland A."/>
            <person name="Lapidus A."/>
            <person name="Goodwin L."/>
            <person name="Pitluck S."/>
            <person name="Peters L."/>
            <person name="Mikhailova N."/>
            <person name="Davenport K."/>
            <person name="Kyrpides N."/>
            <person name="Mavromatis K."/>
            <person name="Pagani I."/>
            <person name="Ivanova N."/>
            <person name="Ovchinnikova G."/>
            <person name="Zeytun A."/>
            <person name="Detter J.C."/>
            <person name="Han C."/>
            <person name="Land M."/>
            <person name="Hauser L."/>
            <person name="Markowitz V."/>
            <person name="Cheng J.-F."/>
            <person name="Hugenholtz P."/>
            <person name="Woyke T."/>
            <person name="Wu D."/>
            <person name="Tindall B."/>
            <person name="Pomrenke H."/>
            <person name="Brambilla E."/>
            <person name="Klenk H.-P."/>
            <person name="Eisen J.A."/>
        </authorList>
    </citation>
    <scope>NUCLEOTIDE SEQUENCE [LARGE SCALE GENOMIC DNA]</scope>
    <source>
        <strain evidence="3">DSM 15883 / CIP 108006 / LMG 21964 / BA134</strain>
    </source>
</reference>
<evidence type="ECO:0000256" key="1">
    <source>
        <dbReference type="ARBA" id="ARBA00022649"/>
    </source>
</evidence>
<dbReference type="InterPro" id="IPR035093">
    <property type="entry name" value="RelE/ParE_toxin_dom_sf"/>
</dbReference>
<accession>I3Z4R6</accession>
<name>I3Z4R6_BELBD</name>
<dbReference type="STRING" id="866536.Belba_1628"/>
<dbReference type="OrthoDB" id="595476at2"/>
<gene>
    <name evidence="2" type="ordered locus">Belba_1628</name>
</gene>
<dbReference type="InterPro" id="IPR007712">
    <property type="entry name" value="RelE/ParE_toxin"/>
</dbReference>
<keyword evidence="3" id="KW-1185">Reference proteome</keyword>
<dbReference type="eggNOG" id="COG3668">
    <property type="taxonomic scope" value="Bacteria"/>
</dbReference>
<evidence type="ECO:0000313" key="3">
    <source>
        <dbReference type="Proteomes" id="UP000006050"/>
    </source>
</evidence>
<proteinExistence type="predicted"/>
<dbReference type="RefSeq" id="WP_014772219.1">
    <property type="nucleotide sequence ID" value="NC_018010.1"/>
</dbReference>
<dbReference type="Pfam" id="PF05016">
    <property type="entry name" value="ParE_toxin"/>
    <property type="match status" value="1"/>
</dbReference>
<dbReference type="AlphaFoldDB" id="I3Z4R6"/>
<evidence type="ECO:0000313" key="2">
    <source>
        <dbReference type="EMBL" id="AFL84234.1"/>
    </source>
</evidence>
<keyword evidence="1" id="KW-1277">Toxin-antitoxin system</keyword>
<organism evidence="2 3">
    <name type="scientific">Belliella baltica (strain DSM 15883 / CIP 108006 / LMG 21964 / BA134)</name>
    <dbReference type="NCBI Taxonomy" id="866536"/>
    <lineage>
        <taxon>Bacteria</taxon>
        <taxon>Pseudomonadati</taxon>
        <taxon>Bacteroidota</taxon>
        <taxon>Cytophagia</taxon>
        <taxon>Cytophagales</taxon>
        <taxon>Cyclobacteriaceae</taxon>
        <taxon>Belliella</taxon>
    </lineage>
</organism>
<dbReference type="Gene3D" id="3.30.2310.20">
    <property type="entry name" value="RelE-like"/>
    <property type="match status" value="1"/>
</dbReference>
<dbReference type="HOGENOM" id="CLU_147162_7_1_10"/>
<dbReference type="EMBL" id="CP003281">
    <property type="protein sequence ID" value="AFL84234.1"/>
    <property type="molecule type" value="Genomic_DNA"/>
</dbReference>